<keyword evidence="4" id="KW-1185">Reference proteome</keyword>
<gene>
    <name evidence="3" type="ORF">CORC01_02940</name>
</gene>
<dbReference type="GeneID" id="34556100"/>
<dbReference type="Proteomes" id="UP000176998">
    <property type="component" value="Unassembled WGS sequence"/>
</dbReference>
<accession>A0A1G4BJY5</accession>
<name>A0A1G4BJY5_9PEZI</name>
<protein>
    <submittedName>
        <fullName evidence="3">Uncharacterized protein</fullName>
    </submittedName>
</protein>
<dbReference type="AlphaFoldDB" id="A0A1G4BJY5"/>
<feature type="chain" id="PRO_5009602976" evidence="2">
    <location>
        <begin position="19"/>
        <end position="127"/>
    </location>
</feature>
<dbReference type="RefSeq" id="XP_022478891.1">
    <property type="nucleotide sequence ID" value="XM_022614590.1"/>
</dbReference>
<feature type="compositionally biased region" description="Acidic residues" evidence="1">
    <location>
        <begin position="91"/>
        <end position="109"/>
    </location>
</feature>
<reference evidence="3 4" key="1">
    <citation type="submission" date="2016-09" db="EMBL/GenBank/DDBJ databases">
        <authorList>
            <person name="Capua I."/>
            <person name="De Benedictis P."/>
            <person name="Joannis T."/>
            <person name="Lombin L.H."/>
            <person name="Cattoli G."/>
        </authorList>
    </citation>
    <scope>NUCLEOTIDE SEQUENCE [LARGE SCALE GENOMIC DNA]</scope>
    <source>
        <strain evidence="3 4">IMI 309357</strain>
    </source>
</reference>
<dbReference type="EMBL" id="MJBS01000017">
    <property type="protein sequence ID" value="OHF01749.1"/>
    <property type="molecule type" value="Genomic_DNA"/>
</dbReference>
<keyword evidence="2" id="KW-0732">Signal</keyword>
<dbReference type="OrthoDB" id="4829462at2759"/>
<organism evidence="3 4">
    <name type="scientific">Colletotrichum orchidophilum</name>
    <dbReference type="NCBI Taxonomy" id="1209926"/>
    <lineage>
        <taxon>Eukaryota</taxon>
        <taxon>Fungi</taxon>
        <taxon>Dikarya</taxon>
        <taxon>Ascomycota</taxon>
        <taxon>Pezizomycotina</taxon>
        <taxon>Sordariomycetes</taxon>
        <taxon>Hypocreomycetidae</taxon>
        <taxon>Glomerellales</taxon>
        <taxon>Glomerellaceae</taxon>
        <taxon>Colletotrichum</taxon>
    </lineage>
</organism>
<evidence type="ECO:0000256" key="2">
    <source>
        <dbReference type="SAM" id="SignalP"/>
    </source>
</evidence>
<evidence type="ECO:0000313" key="4">
    <source>
        <dbReference type="Proteomes" id="UP000176998"/>
    </source>
</evidence>
<sequence>MMLPLQTMLLAFVGVAVASPVETITSQTAGCTTTITEFDRGFTGDFNPSTTITIYNQTVTTVSPVDCHGCSYVTTTVEQSPFWGGIGPEIPDTDSDSDPDPNDNADDNADGYSIVWEAVTQVHTKQE</sequence>
<proteinExistence type="predicted"/>
<evidence type="ECO:0000313" key="3">
    <source>
        <dbReference type="EMBL" id="OHF01749.1"/>
    </source>
</evidence>
<feature type="signal peptide" evidence="2">
    <location>
        <begin position="1"/>
        <end position="18"/>
    </location>
</feature>
<evidence type="ECO:0000256" key="1">
    <source>
        <dbReference type="SAM" id="MobiDB-lite"/>
    </source>
</evidence>
<feature type="region of interest" description="Disordered" evidence="1">
    <location>
        <begin position="82"/>
        <end position="112"/>
    </location>
</feature>
<comment type="caution">
    <text evidence="3">The sequence shown here is derived from an EMBL/GenBank/DDBJ whole genome shotgun (WGS) entry which is preliminary data.</text>
</comment>